<dbReference type="Proteomes" id="UP000887116">
    <property type="component" value="Unassembled WGS sequence"/>
</dbReference>
<feature type="compositionally biased region" description="Basic and acidic residues" evidence="1">
    <location>
        <begin position="42"/>
        <end position="51"/>
    </location>
</feature>
<evidence type="ECO:0000313" key="3">
    <source>
        <dbReference type="Proteomes" id="UP000887116"/>
    </source>
</evidence>
<dbReference type="EMBL" id="BMAO01016578">
    <property type="protein sequence ID" value="GFR09757.1"/>
    <property type="molecule type" value="Genomic_DNA"/>
</dbReference>
<comment type="caution">
    <text evidence="2">The sequence shown here is derived from an EMBL/GenBank/DDBJ whole genome shotgun (WGS) entry which is preliminary data.</text>
</comment>
<keyword evidence="3" id="KW-1185">Reference proteome</keyword>
<feature type="compositionally biased region" description="Polar residues" evidence="1">
    <location>
        <begin position="54"/>
        <end position="68"/>
    </location>
</feature>
<reference evidence="2" key="1">
    <citation type="submission" date="2020-07" db="EMBL/GenBank/DDBJ databases">
        <title>Multicomponent nature underlies the extraordinary mechanical properties of spider dragline silk.</title>
        <authorList>
            <person name="Kono N."/>
            <person name="Nakamura H."/>
            <person name="Mori M."/>
            <person name="Yoshida Y."/>
            <person name="Ohtoshi R."/>
            <person name="Malay A.D."/>
            <person name="Moran D.A.P."/>
            <person name="Tomita M."/>
            <person name="Numata K."/>
            <person name="Arakawa K."/>
        </authorList>
    </citation>
    <scope>NUCLEOTIDE SEQUENCE</scope>
</reference>
<organism evidence="2 3">
    <name type="scientific">Trichonephila clavata</name>
    <name type="common">Joro spider</name>
    <name type="synonym">Nephila clavata</name>
    <dbReference type="NCBI Taxonomy" id="2740835"/>
    <lineage>
        <taxon>Eukaryota</taxon>
        <taxon>Metazoa</taxon>
        <taxon>Ecdysozoa</taxon>
        <taxon>Arthropoda</taxon>
        <taxon>Chelicerata</taxon>
        <taxon>Arachnida</taxon>
        <taxon>Araneae</taxon>
        <taxon>Araneomorphae</taxon>
        <taxon>Entelegynae</taxon>
        <taxon>Araneoidea</taxon>
        <taxon>Nephilidae</taxon>
        <taxon>Trichonephila</taxon>
    </lineage>
</organism>
<evidence type="ECO:0000313" key="2">
    <source>
        <dbReference type="EMBL" id="GFR09757.1"/>
    </source>
</evidence>
<evidence type="ECO:0000256" key="1">
    <source>
        <dbReference type="SAM" id="MobiDB-lite"/>
    </source>
</evidence>
<dbReference type="AlphaFoldDB" id="A0A8X6LIM7"/>
<sequence>MGEKVQSMIGEINTNQEAPAWGVEEVIPSEAARKSGTAGGREGGKRREGRTGDCFSNQQDELSGGCSPSTPCQMQFEAVCVVPECV</sequence>
<proteinExistence type="predicted"/>
<accession>A0A8X6LIM7</accession>
<name>A0A8X6LIM7_TRICU</name>
<feature type="region of interest" description="Disordered" evidence="1">
    <location>
        <begin position="26"/>
        <end position="68"/>
    </location>
</feature>
<protein>
    <submittedName>
        <fullName evidence="2">Uncharacterized protein</fullName>
    </submittedName>
</protein>
<gene>
    <name evidence="2" type="ORF">TNCT_87271</name>
</gene>